<dbReference type="EMBL" id="OX395135">
    <property type="protein sequence ID" value="CAI5785438.1"/>
    <property type="molecule type" value="Genomic_DNA"/>
</dbReference>
<dbReference type="InterPro" id="IPR004875">
    <property type="entry name" value="DDE_SF_endonuclease_dom"/>
</dbReference>
<dbReference type="GO" id="GO:0003676">
    <property type="term" value="F:nucleic acid binding"/>
    <property type="evidence" value="ECO:0007669"/>
    <property type="project" value="InterPro"/>
</dbReference>
<dbReference type="Pfam" id="PF03184">
    <property type="entry name" value="DDE_1"/>
    <property type="match status" value="1"/>
</dbReference>
<evidence type="ECO:0000256" key="1">
    <source>
        <dbReference type="SAM" id="MobiDB-lite"/>
    </source>
</evidence>
<accession>A0AA35PHA9</accession>
<sequence length="177" mass="20079">MDKNGMRVWVEKVWSKRPGGLLKKPALLVLDQFRAHISETTKKCFKEAKTHLAVIPGGLTSQLQPLDVSINKPFKVFMREEWNKWMAAGNHDLTPTGRMKRPTITQVCEWVKTSRHSVKEEIVAQSFKKCGISNGLDAKEDDILYEDSEESDASDCEQLNFINSDSGTDEFLGFTED</sequence>
<evidence type="ECO:0000259" key="2">
    <source>
        <dbReference type="Pfam" id="PF03184"/>
    </source>
</evidence>
<reference evidence="3" key="1">
    <citation type="submission" date="2022-12" db="EMBL/GenBank/DDBJ databases">
        <authorList>
            <person name="Alioto T."/>
            <person name="Alioto T."/>
            <person name="Gomez Garrido J."/>
        </authorList>
    </citation>
    <scope>NUCLEOTIDE SEQUENCE</scope>
</reference>
<feature type="domain" description="DDE-1" evidence="2">
    <location>
        <begin position="1"/>
        <end position="127"/>
    </location>
</feature>
<feature type="region of interest" description="Disordered" evidence="1">
    <location>
        <begin position="147"/>
        <end position="177"/>
    </location>
</feature>
<keyword evidence="4" id="KW-1185">Reference proteome</keyword>
<protein>
    <submittedName>
        <fullName evidence="3">Pogo transposable element with KRAB domain</fullName>
    </submittedName>
</protein>
<evidence type="ECO:0000313" key="4">
    <source>
        <dbReference type="Proteomes" id="UP001178461"/>
    </source>
</evidence>
<evidence type="ECO:0000313" key="3">
    <source>
        <dbReference type="EMBL" id="CAI5785438.1"/>
    </source>
</evidence>
<organism evidence="3 4">
    <name type="scientific">Podarcis lilfordi</name>
    <name type="common">Lilford's wall lizard</name>
    <dbReference type="NCBI Taxonomy" id="74358"/>
    <lineage>
        <taxon>Eukaryota</taxon>
        <taxon>Metazoa</taxon>
        <taxon>Chordata</taxon>
        <taxon>Craniata</taxon>
        <taxon>Vertebrata</taxon>
        <taxon>Euteleostomi</taxon>
        <taxon>Lepidosauria</taxon>
        <taxon>Squamata</taxon>
        <taxon>Bifurcata</taxon>
        <taxon>Unidentata</taxon>
        <taxon>Episquamata</taxon>
        <taxon>Laterata</taxon>
        <taxon>Lacertibaenia</taxon>
        <taxon>Lacertidae</taxon>
        <taxon>Podarcis</taxon>
    </lineage>
</organism>
<dbReference type="Proteomes" id="UP001178461">
    <property type="component" value="Chromosome 10"/>
</dbReference>
<dbReference type="AlphaFoldDB" id="A0AA35PHA9"/>
<name>A0AA35PHA9_9SAUR</name>
<gene>
    <name evidence="3" type="ORF">PODLI_1B026421</name>
</gene>
<proteinExistence type="predicted"/>